<accession>A0A4R1M0J4</accession>
<sequence length="152" mass="17545">MRHQNTAVKYELVPIGKALWNAKCVRCRKGNMFKPGLMSQTMYKRCPYCDLFYERHPGYFYVSMFVSYAMAVAEIVTFGVATSVLSGGSENVYLYLVVILSAIVLLSPFNYRYSRVLHMYFLDPGLRYEPEVAEKIHQEMVLAMQENIANKL</sequence>
<protein>
    <recommendedName>
        <fullName evidence="4">DUF983 domain-containing protein</fullName>
    </recommendedName>
</protein>
<evidence type="ECO:0008006" key="4">
    <source>
        <dbReference type="Google" id="ProtNLM"/>
    </source>
</evidence>
<keyword evidence="1" id="KW-0812">Transmembrane</keyword>
<feature type="transmembrane region" description="Helical" evidence="1">
    <location>
        <begin position="59"/>
        <end position="80"/>
    </location>
</feature>
<dbReference type="RefSeq" id="WP_246012781.1">
    <property type="nucleotide sequence ID" value="NZ_SMGO01000002.1"/>
</dbReference>
<comment type="caution">
    <text evidence="2">The sequence shown here is derived from an EMBL/GenBank/DDBJ whole genome shotgun (WGS) entry which is preliminary data.</text>
</comment>
<keyword evidence="3" id="KW-1185">Reference proteome</keyword>
<keyword evidence="1" id="KW-1133">Transmembrane helix</keyword>
<dbReference type="EMBL" id="SMGO01000002">
    <property type="protein sequence ID" value="TCK83153.1"/>
    <property type="molecule type" value="Genomic_DNA"/>
</dbReference>
<gene>
    <name evidence="2" type="ORF">C8N28_1743</name>
</gene>
<dbReference type="Proteomes" id="UP000294616">
    <property type="component" value="Unassembled WGS sequence"/>
</dbReference>
<evidence type="ECO:0000256" key="1">
    <source>
        <dbReference type="SAM" id="Phobius"/>
    </source>
</evidence>
<proteinExistence type="predicted"/>
<name>A0A4R1M0J4_9SPHI</name>
<reference evidence="2 3" key="1">
    <citation type="submission" date="2019-03" db="EMBL/GenBank/DDBJ databases">
        <title>Genomic Encyclopedia of Archaeal and Bacterial Type Strains, Phase II (KMG-II): from individual species to whole genera.</title>
        <authorList>
            <person name="Goeker M."/>
        </authorList>
    </citation>
    <scope>NUCLEOTIDE SEQUENCE [LARGE SCALE GENOMIC DNA]</scope>
    <source>
        <strain evidence="2 3">DSM 22554</strain>
    </source>
</reference>
<organism evidence="2 3">
    <name type="scientific">Albibacterium bauzanense</name>
    <dbReference type="NCBI Taxonomy" id="653929"/>
    <lineage>
        <taxon>Bacteria</taxon>
        <taxon>Pseudomonadati</taxon>
        <taxon>Bacteroidota</taxon>
        <taxon>Sphingobacteriia</taxon>
        <taxon>Sphingobacteriales</taxon>
        <taxon>Sphingobacteriaceae</taxon>
        <taxon>Albibacterium</taxon>
    </lineage>
</organism>
<evidence type="ECO:0000313" key="2">
    <source>
        <dbReference type="EMBL" id="TCK83153.1"/>
    </source>
</evidence>
<dbReference type="AlphaFoldDB" id="A0A4R1M0J4"/>
<keyword evidence="1" id="KW-0472">Membrane</keyword>
<evidence type="ECO:0000313" key="3">
    <source>
        <dbReference type="Proteomes" id="UP000294616"/>
    </source>
</evidence>
<feature type="transmembrane region" description="Helical" evidence="1">
    <location>
        <begin position="92"/>
        <end position="111"/>
    </location>
</feature>